<accession>A0ABM4B6V8</accession>
<dbReference type="PANTHER" id="PTHR47079:SF1">
    <property type="entry name" value="REGULATOR OF G-PROTEIN SIGNALING PROTEIN-LIKE"/>
    <property type="match status" value="1"/>
</dbReference>
<dbReference type="Pfam" id="PF00615">
    <property type="entry name" value="RGS"/>
    <property type="match status" value="2"/>
</dbReference>
<dbReference type="InterPro" id="IPR044926">
    <property type="entry name" value="RGS_subdomain_2"/>
</dbReference>
<evidence type="ECO:0000313" key="3">
    <source>
        <dbReference type="RefSeq" id="XP_065644582.1"/>
    </source>
</evidence>
<reference evidence="2" key="1">
    <citation type="submission" date="2025-05" db="UniProtKB">
        <authorList>
            <consortium name="RefSeq"/>
        </authorList>
    </citation>
    <scope>NUCLEOTIDE SEQUENCE [LARGE SCALE GENOMIC DNA]</scope>
</reference>
<protein>
    <submittedName>
        <fullName evidence="3">Regulator of G-protein signaling protein-like isoform X4</fullName>
    </submittedName>
</protein>
<dbReference type="Proteomes" id="UP001652625">
    <property type="component" value="Chromosome 01"/>
</dbReference>
<reference evidence="3" key="2">
    <citation type="submission" date="2025-08" db="UniProtKB">
        <authorList>
            <consortium name="RefSeq"/>
        </authorList>
    </citation>
    <scope>IDENTIFICATION</scope>
</reference>
<dbReference type="GeneID" id="100213207"/>
<dbReference type="InterPro" id="IPR053282">
    <property type="entry name" value="RGS_domain-containing"/>
</dbReference>
<feature type="domain" description="RGS" evidence="1">
    <location>
        <begin position="153"/>
        <end position="255"/>
    </location>
</feature>
<feature type="domain" description="RGS" evidence="1">
    <location>
        <begin position="712"/>
        <end position="770"/>
    </location>
</feature>
<dbReference type="SUPFAM" id="SSF48097">
    <property type="entry name" value="Regulator of G-protein signaling, RGS"/>
    <property type="match status" value="4"/>
</dbReference>
<gene>
    <name evidence="3" type="primary">LOC100213207</name>
</gene>
<keyword evidence="2" id="KW-1185">Reference proteome</keyword>
<dbReference type="RefSeq" id="XP_065644582.1">
    <property type="nucleotide sequence ID" value="XM_065788510.1"/>
</dbReference>
<evidence type="ECO:0000313" key="2">
    <source>
        <dbReference type="Proteomes" id="UP001652625"/>
    </source>
</evidence>
<dbReference type="InterPro" id="IPR016137">
    <property type="entry name" value="RGS"/>
</dbReference>
<dbReference type="PANTHER" id="PTHR47079">
    <property type="entry name" value="REGULATOR OF G-PROTEIN SIGNALING PROTEIN-LIKE"/>
    <property type="match status" value="1"/>
</dbReference>
<sequence>MIHGFSNLYRMQSDYKIMEEDPGYDKLSRVFKSDIEFEEELEKNEVFLNYFNTFLSLPVFGVKITYNEKKRLFDIEIATIQKKSLNFRHRQILTWIRNYRAPLFLKATIYNEYKLCYLLADSPVVAKQDFISHEDFVIFQRNQLNKVSSIQRFKQYLAGSVGENLIEFWLDAERYRWQTLEKNRVFFIKEIEEKFINQYSLSKLIPDLKDVMKKQLNQIFDLSNKVNLPIKSTLFVPLQEHVLECIQKYWIPKYILHCFLARKAVLSKWRKGKIKKNSNILSVINKFKEIKERKDNLNTRVLQEPPKLVLSDKLSHHKKLSLHDTEFSRQLNITADENLKVMNFKDDRNESSKIFEEHLRLPTITLKQNGRKITNSSCEAFIYCADSMKSCNILKDERIPLIKRLETTSMTMLAKLICTPPINNMALPTFSGSFVYKSKQMEMQNKEEPLDSLIAALNTDFLAGQPLLEYIVSIGDKEAEANYKFWIEVNKTFHNTFYNETIFRQKQYQTIINLFLANNASYNISLSSLKKQELCRYLTEDGGLAMLIEAYDQIALKLLPIWETFCKSDKDSFFNDVSILAQLETIQDIEDNRCSSNLRSTLKRNKFNSRRMWKALELALTISKPIKHQLFTITSLSSSDEDSGDDELSMEQKSLRRNELFLINNDSVLTHKYMEWKTSSLKFDTNAISHDTNIQEQQPQEILLVKPRKPRSFHEILTDSFQLDFFKQYLTKEKEETPLLFWIAVESMRTKSKDAMIRQGKTQAIVKRFFGSANQGKDLNCNAEVISQIPLADKVTPAMLISAQACVAKSLEESWYSSYLATFSKDDETDINIPVYNKHGISGKFQSLREKTLVYWRMFVRNITVFTRGISNKNTFRMFRDFLKLQYLMSGSSVGDTNNFALDKISSSVIVINHKHVFIEKLVADLYFYCEVQKYRDFSDAVVECAKLGNYSKDDELVVVKKAYAIIDCFVNSLVAPTLQINISREQAETIMTLAANGIIERGLFHDATLSIFTSLFYFWKKFCTFRFVLPNLILPKEKTQRNDRSAKIALKQEALKLNKFKKVSLPEDEDCSKIMFSLQFGLRIARVREGKRAKSDKKLFGVN</sequence>
<evidence type="ECO:0000259" key="1">
    <source>
        <dbReference type="PROSITE" id="PS50132"/>
    </source>
</evidence>
<proteinExistence type="predicted"/>
<dbReference type="InterPro" id="IPR036305">
    <property type="entry name" value="RGS_sf"/>
</dbReference>
<dbReference type="PROSITE" id="PS50132">
    <property type="entry name" value="RGS"/>
    <property type="match status" value="2"/>
</dbReference>
<name>A0ABM4B6V8_HYDVU</name>
<dbReference type="Gene3D" id="1.10.167.10">
    <property type="entry name" value="Regulator of G-protein Signalling 4, domain 2"/>
    <property type="match status" value="2"/>
</dbReference>
<organism evidence="2 3">
    <name type="scientific">Hydra vulgaris</name>
    <name type="common">Hydra</name>
    <name type="synonym">Hydra attenuata</name>
    <dbReference type="NCBI Taxonomy" id="6087"/>
    <lineage>
        <taxon>Eukaryota</taxon>
        <taxon>Metazoa</taxon>
        <taxon>Cnidaria</taxon>
        <taxon>Hydrozoa</taxon>
        <taxon>Hydroidolina</taxon>
        <taxon>Anthoathecata</taxon>
        <taxon>Aplanulata</taxon>
        <taxon>Hydridae</taxon>
        <taxon>Hydra</taxon>
    </lineage>
</organism>